<feature type="transmembrane region" description="Helical" evidence="2">
    <location>
        <begin position="725"/>
        <end position="746"/>
    </location>
</feature>
<evidence type="ECO:0000256" key="2">
    <source>
        <dbReference type="SAM" id="Phobius"/>
    </source>
</evidence>
<dbReference type="GeneID" id="28978156"/>
<feature type="compositionally biased region" description="Low complexity" evidence="1">
    <location>
        <begin position="204"/>
        <end position="223"/>
    </location>
</feature>
<dbReference type="OMA" id="FCYTTTM"/>
<dbReference type="RefSeq" id="XP_018269484.1">
    <property type="nucleotide sequence ID" value="XM_018417708.1"/>
</dbReference>
<feature type="compositionally biased region" description="Low complexity" evidence="1">
    <location>
        <begin position="1388"/>
        <end position="1398"/>
    </location>
</feature>
<organism evidence="3 4">
    <name type="scientific">Rhodotorula graminis (strain WP1)</name>
    <dbReference type="NCBI Taxonomy" id="578459"/>
    <lineage>
        <taxon>Eukaryota</taxon>
        <taxon>Fungi</taxon>
        <taxon>Dikarya</taxon>
        <taxon>Basidiomycota</taxon>
        <taxon>Pucciniomycotina</taxon>
        <taxon>Microbotryomycetes</taxon>
        <taxon>Sporidiobolales</taxon>
        <taxon>Sporidiobolaceae</taxon>
        <taxon>Rhodotorula</taxon>
    </lineage>
</organism>
<keyword evidence="2" id="KW-0812">Transmembrane</keyword>
<feature type="region of interest" description="Disordered" evidence="1">
    <location>
        <begin position="1375"/>
        <end position="1408"/>
    </location>
</feature>
<gene>
    <name evidence="3" type="ORF">RHOBADRAFT_55175</name>
</gene>
<keyword evidence="2" id="KW-1133">Transmembrane helix</keyword>
<feature type="transmembrane region" description="Helical" evidence="2">
    <location>
        <begin position="809"/>
        <end position="830"/>
    </location>
</feature>
<feature type="compositionally biased region" description="Basic and acidic residues" evidence="1">
    <location>
        <begin position="65"/>
        <end position="77"/>
    </location>
</feature>
<feature type="compositionally biased region" description="Low complexity" evidence="1">
    <location>
        <begin position="34"/>
        <end position="62"/>
    </location>
</feature>
<evidence type="ECO:0000256" key="1">
    <source>
        <dbReference type="SAM" id="MobiDB-lite"/>
    </source>
</evidence>
<reference evidence="3 4" key="1">
    <citation type="journal article" date="2015" name="Front. Microbiol.">
        <title>Genome sequence of the plant growth promoting endophytic yeast Rhodotorula graminis WP1.</title>
        <authorList>
            <person name="Firrincieli A."/>
            <person name="Otillar R."/>
            <person name="Salamov A."/>
            <person name="Schmutz J."/>
            <person name="Khan Z."/>
            <person name="Redman R.S."/>
            <person name="Fleck N.D."/>
            <person name="Lindquist E."/>
            <person name="Grigoriev I.V."/>
            <person name="Doty S.L."/>
        </authorList>
    </citation>
    <scope>NUCLEOTIDE SEQUENCE [LARGE SCALE GENOMIC DNA]</scope>
    <source>
        <strain evidence="3 4">WP1</strain>
    </source>
</reference>
<dbReference type="Proteomes" id="UP000053890">
    <property type="component" value="Unassembled WGS sequence"/>
</dbReference>
<name>A0A0P9EW38_RHOGW</name>
<feature type="compositionally biased region" description="Low complexity" evidence="1">
    <location>
        <begin position="316"/>
        <end position="326"/>
    </location>
</feature>
<accession>A0A0P9EW38</accession>
<feature type="region of interest" description="Disordered" evidence="1">
    <location>
        <begin position="199"/>
        <end position="257"/>
    </location>
</feature>
<feature type="transmembrane region" description="Helical" evidence="2">
    <location>
        <begin position="842"/>
        <end position="860"/>
    </location>
</feature>
<sequence length="1497" mass="164175">MPPPSPLATSSPTSAPPRRIPSRRVSALVSHFEAAASPAAPASAASTSPPAVVRPTSSTSKASRTRSEDCGGREEQSAMRPLGDPMRPVGQRRDASPGAGASVVVVGDVGTMDWAPVSPPTAAAAAAALSSVDSPFVRASLPALSAGGKAVPAPVVVVPASVSPARDGRPTLTVARHALSFPVVPAATGQVVVDGRSAHGGAAGAAQVGPRRDSSSSSSGNAEPPSPSSPSSPTSDAPPLRYKSVSTRPTLEPRRSSVTWAELIQPERDSIDLGDDSASILSSLSAAPLIPHSAPPARPPHPRAAPKPRSVDAPPTASSSRFTITSTSTASTRRVYAYELFARGAETLVLPELDAVIESLGGAAHFSSMPGPSGGRRRREEVSGKGEAWELETLEQSEGGRAEKVFGSELEREGWDKWVRGEQPSRWRRLVASAEHALLALLTRRRLDGQDEPDTHAVAARAAGMSRDQYIRSLKFPPFHLLPPKLTVTDLKANRRAPPPLIGVQGLLGAASNGLLGAASSSMGLKLTSVEGLRDLMQMVTLLVTAGSPSILTHTSTSTGNETLRTLFVKIPSVLSLEFVSAFGQPFALLLAFTLVTLFALYEFYRLSGGWHGPAGKLGRGELDLGEGYEREDLEERRRKWRDSYTWRVAVTFWCSSLFLPLSKLAIGAVTWTDDFWVVENPYDALGVDGPAPAPLGPADMYYAPMDFCWRTTMRRRDGARNINAAYALVPLAVVVLVLLALWFPWRMWQLVRREAPFLYRDYRRKWAAFRSIYLIFKLVNVILVVLIQKNNCLFREYGETYLSVVRQGCVLGLVALFCIASAISSPYLTRISNSSDIVSRIGYVFLALLGLLSALSAPGTDPAVIAVNVVVYSLNIYFTLIGLGLSQRLVKKARRRLDSSIDLFSPSLDVSKHIVRRVWQESVAALLLCSPEFAMPSSSRLDFSQDPQLPPYLLHFGGSVAERLIENLKILREIGLDAYADAESCPSAKIIRLRRQLELHQAGPDVYFRPEDSPLPVSSYFGRLDIVPFPFVAVFRYDQEPTRPLHLVQLEDLELLIEQNGRPDVVAARRVRLALRALENQIVFAPHVVVTRVGATGHTVVERHVSFRMAAVRLKRNSTFAWRGYQFASGFEVSLEYADGEGSSGDGRSVQGQRLVLTGPQAGVSDDFQLTHELALLLRRNRVLVEQRLPVVERSLIDHRDYFRREADLKRRTLSYSFLLKVFADDRLSLDELDAVLRSSEQNPSVQQLARSHKASTTRLEQRMRAVSDDKVRAWWYLVWDDLWRRNHDIGLPDEAFCPHYSSSVCYRPLARAQLEKFLGVHGLAGFFHSGFLNKLYFHLEEQVFSSTSRAIPIHLSSSPNRIPFDDLAHSVPHHHSSMPTDRRDASTGSALTASTGYTGGGTSEDDPSVRHRAAFLFEEAYEQPSPRFRAGSRAKWARFQVEVRAAGWAMRFFGLEPVVRDWRPSEDEGIVLNLRRGRRGWEVPRASKGVVTEAV</sequence>
<dbReference type="EMBL" id="KQ474083">
    <property type="protein sequence ID" value="KPV73435.1"/>
    <property type="molecule type" value="Genomic_DNA"/>
</dbReference>
<evidence type="ECO:0000313" key="4">
    <source>
        <dbReference type="Proteomes" id="UP000053890"/>
    </source>
</evidence>
<feature type="compositionally biased region" description="Basic and acidic residues" evidence="1">
    <location>
        <begin position="378"/>
        <end position="387"/>
    </location>
</feature>
<keyword evidence="4" id="KW-1185">Reference proteome</keyword>
<keyword evidence="2" id="KW-0472">Membrane</keyword>
<feature type="region of interest" description="Disordered" evidence="1">
    <location>
        <begin position="289"/>
        <end position="326"/>
    </location>
</feature>
<feature type="transmembrane region" description="Helical" evidence="2">
    <location>
        <begin position="583"/>
        <end position="602"/>
    </location>
</feature>
<feature type="transmembrane region" description="Helical" evidence="2">
    <location>
        <begin position="866"/>
        <end position="887"/>
    </location>
</feature>
<evidence type="ECO:0000313" key="3">
    <source>
        <dbReference type="EMBL" id="KPV73435.1"/>
    </source>
</evidence>
<feature type="region of interest" description="Disordered" evidence="1">
    <location>
        <begin position="367"/>
        <end position="387"/>
    </location>
</feature>
<dbReference type="OrthoDB" id="10261361at2759"/>
<feature type="region of interest" description="Disordered" evidence="1">
    <location>
        <begin position="1"/>
        <end position="98"/>
    </location>
</feature>
<proteinExistence type="predicted"/>
<dbReference type="STRING" id="578459.A0A0P9EW38"/>
<protein>
    <submittedName>
        <fullName evidence="3">Uncharacterized protein</fullName>
    </submittedName>
</protein>
<feature type="transmembrane region" description="Helical" evidence="2">
    <location>
        <begin position="767"/>
        <end position="789"/>
    </location>
</feature>
<feature type="transmembrane region" description="Helical" evidence="2">
    <location>
        <begin position="645"/>
        <end position="667"/>
    </location>
</feature>